<feature type="compositionally biased region" description="Low complexity" evidence="1">
    <location>
        <begin position="33"/>
        <end position="48"/>
    </location>
</feature>
<evidence type="ECO:0000313" key="3">
    <source>
        <dbReference type="EMBL" id="MBZ5741015.1"/>
    </source>
</evidence>
<keyword evidence="2" id="KW-0732">Signal</keyword>
<evidence type="ECO:0000313" key="4">
    <source>
        <dbReference type="Proteomes" id="UP000780875"/>
    </source>
</evidence>
<protein>
    <recommendedName>
        <fullName evidence="5">DUF4352 domain-containing protein</fullName>
    </recommendedName>
</protein>
<feature type="chain" id="PRO_5046622948" description="DUF4352 domain-containing protein" evidence="2">
    <location>
        <begin position="28"/>
        <end position="227"/>
    </location>
</feature>
<organism evidence="3 4">
    <name type="scientific">Nocardioides mangrovi</name>
    <dbReference type="NCBI Taxonomy" id="2874580"/>
    <lineage>
        <taxon>Bacteria</taxon>
        <taxon>Bacillati</taxon>
        <taxon>Actinomycetota</taxon>
        <taxon>Actinomycetes</taxon>
        <taxon>Propionibacteriales</taxon>
        <taxon>Nocardioidaceae</taxon>
        <taxon>Nocardioides</taxon>
    </lineage>
</organism>
<dbReference type="PROSITE" id="PS51257">
    <property type="entry name" value="PROKAR_LIPOPROTEIN"/>
    <property type="match status" value="1"/>
</dbReference>
<sequence>MTRRSTRASLLALALAGALAVAGCSSSDDDSSDGGSPTSPSGSTSATPYLPVPDGVQLTPPGTHLSVGDEATVAWEPRQNLVGTLDITVSSLEKTTIKDSFGAWQLSSEQQKSTPYFVRATVKNVGDTDLGGRRVPLYVVNDQNVLLESTPFASAFAPCPSTALPDKFKPGAKEDVCLVYLAPDHGQLDAVSFRPEETFDPIIWTGDVTTYKPAKDDGKKKSGKKKG</sequence>
<evidence type="ECO:0000256" key="2">
    <source>
        <dbReference type="SAM" id="SignalP"/>
    </source>
</evidence>
<dbReference type="EMBL" id="JAIQZJ010000021">
    <property type="protein sequence ID" value="MBZ5741015.1"/>
    <property type="molecule type" value="Genomic_DNA"/>
</dbReference>
<gene>
    <name evidence="3" type="ORF">K8U61_22825</name>
</gene>
<reference evidence="3 4" key="1">
    <citation type="submission" date="2021-09" db="EMBL/GenBank/DDBJ databases">
        <title>Whole genome sequence of Nocardioides sp. GBK3QG-3.</title>
        <authorList>
            <person name="Tuo L."/>
        </authorList>
    </citation>
    <scope>NUCLEOTIDE SEQUENCE [LARGE SCALE GENOMIC DNA]</scope>
    <source>
        <strain evidence="3 4">GBK3QG-3</strain>
    </source>
</reference>
<feature type="signal peptide" evidence="2">
    <location>
        <begin position="1"/>
        <end position="27"/>
    </location>
</feature>
<dbReference type="RefSeq" id="WP_224125316.1">
    <property type="nucleotide sequence ID" value="NZ_JAIQZJ010000021.1"/>
</dbReference>
<keyword evidence="4" id="KW-1185">Reference proteome</keyword>
<comment type="caution">
    <text evidence="3">The sequence shown here is derived from an EMBL/GenBank/DDBJ whole genome shotgun (WGS) entry which is preliminary data.</text>
</comment>
<proteinExistence type="predicted"/>
<name>A0ABS7UJL4_9ACTN</name>
<dbReference type="Proteomes" id="UP000780875">
    <property type="component" value="Unassembled WGS sequence"/>
</dbReference>
<feature type="region of interest" description="Disordered" evidence="1">
    <location>
        <begin position="23"/>
        <end position="63"/>
    </location>
</feature>
<accession>A0ABS7UJL4</accession>
<evidence type="ECO:0008006" key="5">
    <source>
        <dbReference type="Google" id="ProtNLM"/>
    </source>
</evidence>
<evidence type="ECO:0000256" key="1">
    <source>
        <dbReference type="SAM" id="MobiDB-lite"/>
    </source>
</evidence>